<dbReference type="SMART" id="SM00345">
    <property type="entry name" value="HTH_GNTR"/>
    <property type="match status" value="1"/>
</dbReference>
<name>A0A518GVY8_9BACT</name>
<dbReference type="PANTHER" id="PTHR38445:SF7">
    <property type="entry name" value="GNTR-FAMILY TRANSCRIPTIONAL REGULATOR"/>
    <property type="match status" value="1"/>
</dbReference>
<dbReference type="RefSeq" id="WP_145267092.1">
    <property type="nucleotide sequence ID" value="NZ_CP036426.1"/>
</dbReference>
<evidence type="ECO:0000313" key="7">
    <source>
        <dbReference type="Proteomes" id="UP000317835"/>
    </source>
</evidence>
<dbReference type="PROSITE" id="PS50949">
    <property type="entry name" value="HTH_GNTR"/>
    <property type="match status" value="1"/>
</dbReference>
<keyword evidence="1" id="KW-0805">Transcription regulation</keyword>
<evidence type="ECO:0000256" key="3">
    <source>
        <dbReference type="ARBA" id="ARBA00023163"/>
    </source>
</evidence>
<sequence length="140" mass="15065">MLLLGLSPGDDRAIYAQIADRVRFAVAAGAPKPGELVPSVRELARQLVVNPNTVARAYRELQAEGVLEAVRGTGLAVTALAPDRCRSSRRDHVRSRLRAAIAEARASGLDPSEIELILREEWDATNGEPTGSAASREGRR</sequence>
<accession>A0A518GVY8</accession>
<organism evidence="6 7">
    <name type="scientific">Tautonia plasticadhaerens</name>
    <dbReference type="NCBI Taxonomy" id="2527974"/>
    <lineage>
        <taxon>Bacteria</taxon>
        <taxon>Pseudomonadati</taxon>
        <taxon>Planctomycetota</taxon>
        <taxon>Planctomycetia</taxon>
        <taxon>Isosphaerales</taxon>
        <taxon>Isosphaeraceae</taxon>
        <taxon>Tautonia</taxon>
    </lineage>
</organism>
<evidence type="ECO:0000259" key="5">
    <source>
        <dbReference type="PROSITE" id="PS50949"/>
    </source>
</evidence>
<dbReference type="KEGG" id="tpla:ElP_06030"/>
<dbReference type="GO" id="GO:0003700">
    <property type="term" value="F:DNA-binding transcription factor activity"/>
    <property type="evidence" value="ECO:0007669"/>
    <property type="project" value="InterPro"/>
</dbReference>
<evidence type="ECO:0000256" key="2">
    <source>
        <dbReference type="ARBA" id="ARBA00023125"/>
    </source>
</evidence>
<keyword evidence="2" id="KW-0238">DNA-binding</keyword>
<dbReference type="InterPro" id="IPR036390">
    <property type="entry name" value="WH_DNA-bd_sf"/>
</dbReference>
<feature type="region of interest" description="Disordered" evidence="4">
    <location>
        <begin position="120"/>
        <end position="140"/>
    </location>
</feature>
<keyword evidence="3" id="KW-0804">Transcription</keyword>
<evidence type="ECO:0000256" key="1">
    <source>
        <dbReference type="ARBA" id="ARBA00023015"/>
    </source>
</evidence>
<proteinExistence type="predicted"/>
<keyword evidence="7" id="KW-1185">Reference proteome</keyword>
<gene>
    <name evidence="6" type="primary">ytrA_1</name>
    <name evidence="6" type="ORF">ElP_06030</name>
</gene>
<protein>
    <submittedName>
        <fullName evidence="6">HTH-type transcriptional repressor YtrA</fullName>
    </submittedName>
</protein>
<dbReference type="SUPFAM" id="SSF46785">
    <property type="entry name" value="Winged helix' DNA-binding domain"/>
    <property type="match status" value="1"/>
</dbReference>
<dbReference type="CDD" id="cd07377">
    <property type="entry name" value="WHTH_GntR"/>
    <property type="match status" value="1"/>
</dbReference>
<evidence type="ECO:0000313" key="6">
    <source>
        <dbReference type="EMBL" id="QDV32763.1"/>
    </source>
</evidence>
<dbReference type="GO" id="GO:0003677">
    <property type="term" value="F:DNA binding"/>
    <property type="evidence" value="ECO:0007669"/>
    <property type="project" value="UniProtKB-KW"/>
</dbReference>
<dbReference type="InterPro" id="IPR000524">
    <property type="entry name" value="Tscrpt_reg_HTH_GntR"/>
</dbReference>
<dbReference type="AlphaFoldDB" id="A0A518GVY8"/>
<dbReference type="OrthoDB" id="9801546at2"/>
<feature type="domain" description="HTH gntR-type" evidence="5">
    <location>
        <begin position="12"/>
        <end position="80"/>
    </location>
</feature>
<reference evidence="6 7" key="1">
    <citation type="submission" date="2019-02" db="EMBL/GenBank/DDBJ databases">
        <title>Deep-cultivation of Planctomycetes and their phenomic and genomic characterization uncovers novel biology.</title>
        <authorList>
            <person name="Wiegand S."/>
            <person name="Jogler M."/>
            <person name="Boedeker C."/>
            <person name="Pinto D."/>
            <person name="Vollmers J."/>
            <person name="Rivas-Marin E."/>
            <person name="Kohn T."/>
            <person name="Peeters S.H."/>
            <person name="Heuer A."/>
            <person name="Rast P."/>
            <person name="Oberbeckmann S."/>
            <person name="Bunk B."/>
            <person name="Jeske O."/>
            <person name="Meyerdierks A."/>
            <person name="Storesund J.E."/>
            <person name="Kallscheuer N."/>
            <person name="Luecker S."/>
            <person name="Lage O.M."/>
            <person name="Pohl T."/>
            <person name="Merkel B.J."/>
            <person name="Hornburger P."/>
            <person name="Mueller R.-W."/>
            <person name="Bruemmer F."/>
            <person name="Labrenz M."/>
            <person name="Spormann A.M."/>
            <person name="Op den Camp H."/>
            <person name="Overmann J."/>
            <person name="Amann R."/>
            <person name="Jetten M.S.M."/>
            <person name="Mascher T."/>
            <person name="Medema M.H."/>
            <person name="Devos D.P."/>
            <person name="Kaster A.-K."/>
            <person name="Ovreas L."/>
            <person name="Rohde M."/>
            <person name="Galperin M.Y."/>
            <person name="Jogler C."/>
        </authorList>
    </citation>
    <scope>NUCLEOTIDE SEQUENCE [LARGE SCALE GENOMIC DNA]</scope>
    <source>
        <strain evidence="6 7">ElP</strain>
    </source>
</reference>
<dbReference type="PANTHER" id="PTHR38445">
    <property type="entry name" value="HTH-TYPE TRANSCRIPTIONAL REPRESSOR YTRA"/>
    <property type="match status" value="1"/>
</dbReference>
<dbReference type="Proteomes" id="UP000317835">
    <property type="component" value="Chromosome"/>
</dbReference>
<dbReference type="Pfam" id="PF00392">
    <property type="entry name" value="GntR"/>
    <property type="match status" value="1"/>
</dbReference>
<dbReference type="EMBL" id="CP036426">
    <property type="protein sequence ID" value="QDV32763.1"/>
    <property type="molecule type" value="Genomic_DNA"/>
</dbReference>
<evidence type="ECO:0000256" key="4">
    <source>
        <dbReference type="SAM" id="MobiDB-lite"/>
    </source>
</evidence>
<dbReference type="InterPro" id="IPR036388">
    <property type="entry name" value="WH-like_DNA-bd_sf"/>
</dbReference>
<dbReference type="Gene3D" id="1.10.10.10">
    <property type="entry name" value="Winged helix-like DNA-binding domain superfamily/Winged helix DNA-binding domain"/>
    <property type="match status" value="1"/>
</dbReference>